<evidence type="ECO:0000256" key="1">
    <source>
        <dbReference type="SAM" id="MobiDB-lite"/>
    </source>
</evidence>
<gene>
    <name evidence="2" type="ORF">SAMN05216174_10881</name>
</gene>
<evidence type="ECO:0000313" key="3">
    <source>
        <dbReference type="Proteomes" id="UP000199501"/>
    </source>
</evidence>
<dbReference type="OrthoDB" id="3544256at2"/>
<protein>
    <recommendedName>
        <fullName evidence="4">Scaffolding protein</fullName>
    </recommendedName>
</protein>
<accession>A0A1G6SNI5</accession>
<sequence length="174" mass="18334">MTETPPFSDPDPTAHATATGTGTGTGTGPSQMDTDSAVAPPEIDAPQETDTGPDTTTGTGRGNAEAAKYRRQLRAAETERDQLAGVVEGLQRAEVERIAATRLDVAADVWRFGAELSELVTDTGVIDTAKVDDVLRGILDQRPSMAARRRPQPDPSQGAGRTHSVPTWAQALKS</sequence>
<proteinExistence type="predicted"/>
<keyword evidence="3" id="KW-1185">Reference proteome</keyword>
<name>A0A1G6SNI5_9PSEU</name>
<organism evidence="2 3">
    <name type="scientific">Actinokineospora iranica</name>
    <dbReference type="NCBI Taxonomy" id="1271860"/>
    <lineage>
        <taxon>Bacteria</taxon>
        <taxon>Bacillati</taxon>
        <taxon>Actinomycetota</taxon>
        <taxon>Actinomycetes</taxon>
        <taxon>Pseudonocardiales</taxon>
        <taxon>Pseudonocardiaceae</taxon>
        <taxon>Actinokineospora</taxon>
    </lineage>
</organism>
<evidence type="ECO:0008006" key="4">
    <source>
        <dbReference type="Google" id="ProtNLM"/>
    </source>
</evidence>
<reference evidence="3" key="1">
    <citation type="submission" date="2016-10" db="EMBL/GenBank/DDBJ databases">
        <authorList>
            <person name="Varghese N."/>
            <person name="Submissions S."/>
        </authorList>
    </citation>
    <scope>NUCLEOTIDE SEQUENCE [LARGE SCALE GENOMIC DNA]</scope>
    <source>
        <strain evidence="3">IBRC-M 10403</strain>
    </source>
</reference>
<dbReference type="AlphaFoldDB" id="A0A1G6SNI5"/>
<dbReference type="Proteomes" id="UP000199501">
    <property type="component" value="Unassembled WGS sequence"/>
</dbReference>
<dbReference type="RefSeq" id="WP_091451877.1">
    <property type="nucleotide sequence ID" value="NZ_FMZZ01000008.1"/>
</dbReference>
<feature type="compositionally biased region" description="Low complexity" evidence="1">
    <location>
        <begin position="49"/>
        <end position="58"/>
    </location>
</feature>
<evidence type="ECO:0000313" key="2">
    <source>
        <dbReference type="EMBL" id="SDD18388.1"/>
    </source>
</evidence>
<dbReference type="EMBL" id="FMZZ01000008">
    <property type="protein sequence ID" value="SDD18388.1"/>
    <property type="molecule type" value="Genomic_DNA"/>
</dbReference>
<feature type="region of interest" description="Disordered" evidence="1">
    <location>
        <begin position="141"/>
        <end position="174"/>
    </location>
</feature>
<feature type="region of interest" description="Disordered" evidence="1">
    <location>
        <begin position="1"/>
        <end position="69"/>
    </location>
</feature>